<organism evidence="1 2">
    <name type="scientific">Setaria italica</name>
    <name type="common">Foxtail millet</name>
    <name type="synonym">Panicum italicum</name>
    <dbReference type="NCBI Taxonomy" id="4555"/>
    <lineage>
        <taxon>Eukaryota</taxon>
        <taxon>Viridiplantae</taxon>
        <taxon>Streptophyta</taxon>
        <taxon>Embryophyta</taxon>
        <taxon>Tracheophyta</taxon>
        <taxon>Spermatophyta</taxon>
        <taxon>Magnoliopsida</taxon>
        <taxon>Liliopsida</taxon>
        <taxon>Poales</taxon>
        <taxon>Poaceae</taxon>
        <taxon>PACMAD clade</taxon>
        <taxon>Panicoideae</taxon>
        <taxon>Panicodae</taxon>
        <taxon>Paniceae</taxon>
        <taxon>Cenchrinae</taxon>
        <taxon>Setaria</taxon>
    </lineage>
</organism>
<evidence type="ECO:0000313" key="1">
    <source>
        <dbReference type="EnsemblPlants" id="KQL13695"/>
    </source>
</evidence>
<name>K3ZBP0_SETIT</name>
<dbReference type="HOGENOM" id="CLU_2965314_0_0_1"/>
<proteinExistence type="predicted"/>
<dbReference type="AlphaFoldDB" id="K3ZBP0"/>
<keyword evidence="2" id="KW-1185">Reference proteome</keyword>
<sequence length="59" mass="6568">MVVIVGSGWFISLALDRNDLFDLDFEVTIFNTATTCMIIHQAKGNAFEVLRSFTAKGEL</sequence>
<reference evidence="2" key="1">
    <citation type="journal article" date="2012" name="Nat. Biotechnol.">
        <title>Reference genome sequence of the model plant Setaria.</title>
        <authorList>
            <person name="Bennetzen J.L."/>
            <person name="Schmutz J."/>
            <person name="Wang H."/>
            <person name="Percifield R."/>
            <person name="Hawkins J."/>
            <person name="Pontaroli A.C."/>
            <person name="Estep M."/>
            <person name="Feng L."/>
            <person name="Vaughn J.N."/>
            <person name="Grimwood J."/>
            <person name="Jenkins J."/>
            <person name="Barry K."/>
            <person name="Lindquist E."/>
            <person name="Hellsten U."/>
            <person name="Deshpande S."/>
            <person name="Wang X."/>
            <person name="Wu X."/>
            <person name="Mitros T."/>
            <person name="Triplett J."/>
            <person name="Yang X."/>
            <person name="Ye C.Y."/>
            <person name="Mauro-Herrera M."/>
            <person name="Wang L."/>
            <person name="Li P."/>
            <person name="Sharma M."/>
            <person name="Sharma R."/>
            <person name="Ronald P.C."/>
            <person name="Panaud O."/>
            <person name="Kellogg E.A."/>
            <person name="Brutnell T.P."/>
            <person name="Doust A.N."/>
            <person name="Tuskan G.A."/>
            <person name="Rokhsar D."/>
            <person name="Devos K.M."/>
        </authorList>
    </citation>
    <scope>NUCLEOTIDE SEQUENCE [LARGE SCALE GENOMIC DNA]</scope>
    <source>
        <strain evidence="2">cv. Yugu1</strain>
    </source>
</reference>
<evidence type="ECO:0000313" key="2">
    <source>
        <dbReference type="Proteomes" id="UP000004995"/>
    </source>
</evidence>
<dbReference type="Gramene" id="KQL13695">
    <property type="protein sequence ID" value="KQL13695"/>
    <property type="gene ID" value="SETIT_023961mg"/>
</dbReference>
<dbReference type="Proteomes" id="UP000004995">
    <property type="component" value="Unassembled WGS sequence"/>
</dbReference>
<accession>K3ZBP0</accession>
<reference evidence="1" key="2">
    <citation type="submission" date="2018-08" db="UniProtKB">
        <authorList>
            <consortium name="EnsemblPlants"/>
        </authorList>
    </citation>
    <scope>IDENTIFICATION</scope>
    <source>
        <strain evidence="1">Yugu1</strain>
    </source>
</reference>
<protein>
    <submittedName>
        <fullName evidence="1">Uncharacterized protein</fullName>
    </submittedName>
</protein>
<dbReference type="EnsemblPlants" id="KQL13695">
    <property type="protein sequence ID" value="KQL13695"/>
    <property type="gene ID" value="SETIT_023961mg"/>
</dbReference>
<dbReference type="InParanoid" id="K3ZBP0"/>
<dbReference type="EMBL" id="AGNK02001471">
    <property type="status" value="NOT_ANNOTATED_CDS"/>
    <property type="molecule type" value="Genomic_DNA"/>
</dbReference>